<dbReference type="PANTHER" id="PTHR47381:SF3">
    <property type="entry name" value="ALPHA_BETA-HYDROLASES SUPERFAMILY PROTEIN"/>
    <property type="match status" value="1"/>
</dbReference>
<dbReference type="InterPro" id="IPR008391">
    <property type="entry name" value="AXE1_dom"/>
</dbReference>
<evidence type="ECO:0000313" key="3">
    <source>
        <dbReference type="Proteomes" id="UP000318437"/>
    </source>
</evidence>
<comment type="caution">
    <text evidence="2">The sequence shown here is derived from an EMBL/GenBank/DDBJ whole genome shotgun (WGS) entry which is preliminary data.</text>
</comment>
<dbReference type="EMBL" id="SJPS01000003">
    <property type="protein sequence ID" value="TWU27502.1"/>
    <property type="molecule type" value="Genomic_DNA"/>
</dbReference>
<name>A0A5C6CSL1_9BACT</name>
<sequence>MTSCQRWPNYFQTSFDNAPDRFALWSFRCNLLPLMNTDMRTFLISLALILTLNARSEAQYVTPPKSPGDKLLADYFRNQVSELTVKTFAEIDTLEEWTSHRPEYRRQLLEMLGLDPMPTKTLLDPVVMGTVESEGVLVERLHFQSMPGLYVTANLYRPAQQQGPLPAILYVCGHTKAKIDGVSLGNKTRYQHHGLWFARNGYVCLVIDTIQLGEIEGIHHGTYRKGMWWWNNRGYTPAGVEAWNCIRSLDYLQSRDEVDGDRIGVTGRSGGGAYTCWIAAIDDRVKVAVPVAGITSMKNHIVDGCVEGHCDCMYMVNTYRWDFSMVAALIAPRPLLIANSDKDRIFPLDGVVDVYSKAQRIYSLYGAKEKLGLYITEGPHKDTQEIRIGAFRWLNRFLKGDESLIEMAAKPAFDLPQLKVFETLPKDEMVTTIQESFISNVGQGDVKTDSQADVENLINELKQRTFGGWPQHPAPLNTKVTATKGPNTDARMIEYTSQDPYRLSMYYLKGSSGDHAQVNVIVLDEAAWRRYSAMFVGFFPKQFQDTEPDQSRTEQGNTIPEASTVFIVPRGVGPTAWTGQKRERIHIRRRFMLLGQTQAAMQIYDVRRGLESLRQLPEFQGERINLVANGEAAVWAVYASLFVDGIASLEVTDVPIMNRDAPDLLNVSRVAELSDVLRIAKLRLEL</sequence>
<organism evidence="2 3">
    <name type="scientific">Bythopirellula polymerisocia</name>
    <dbReference type="NCBI Taxonomy" id="2528003"/>
    <lineage>
        <taxon>Bacteria</taxon>
        <taxon>Pseudomonadati</taxon>
        <taxon>Planctomycetota</taxon>
        <taxon>Planctomycetia</taxon>
        <taxon>Pirellulales</taxon>
        <taxon>Lacipirellulaceae</taxon>
        <taxon>Bythopirellula</taxon>
    </lineage>
</organism>
<evidence type="ECO:0000259" key="1">
    <source>
        <dbReference type="Pfam" id="PF05448"/>
    </source>
</evidence>
<dbReference type="AlphaFoldDB" id="A0A5C6CSL1"/>
<feature type="domain" description="Acetyl xylan esterase" evidence="1">
    <location>
        <begin position="132"/>
        <end position="291"/>
    </location>
</feature>
<dbReference type="Pfam" id="PF05448">
    <property type="entry name" value="AXE1"/>
    <property type="match status" value="1"/>
</dbReference>
<dbReference type="InterPro" id="IPR029058">
    <property type="entry name" value="AB_hydrolase_fold"/>
</dbReference>
<protein>
    <submittedName>
        <fullName evidence="2">Acetyl xylan esterase (AXE1)</fullName>
    </submittedName>
</protein>
<reference evidence="2 3" key="1">
    <citation type="submission" date="2019-02" db="EMBL/GenBank/DDBJ databases">
        <title>Deep-cultivation of Planctomycetes and their phenomic and genomic characterization uncovers novel biology.</title>
        <authorList>
            <person name="Wiegand S."/>
            <person name="Jogler M."/>
            <person name="Boedeker C."/>
            <person name="Pinto D."/>
            <person name="Vollmers J."/>
            <person name="Rivas-Marin E."/>
            <person name="Kohn T."/>
            <person name="Peeters S.H."/>
            <person name="Heuer A."/>
            <person name="Rast P."/>
            <person name="Oberbeckmann S."/>
            <person name="Bunk B."/>
            <person name="Jeske O."/>
            <person name="Meyerdierks A."/>
            <person name="Storesund J.E."/>
            <person name="Kallscheuer N."/>
            <person name="Luecker S."/>
            <person name="Lage O.M."/>
            <person name="Pohl T."/>
            <person name="Merkel B.J."/>
            <person name="Hornburger P."/>
            <person name="Mueller R.-W."/>
            <person name="Bruemmer F."/>
            <person name="Labrenz M."/>
            <person name="Spormann A.M."/>
            <person name="Op Den Camp H."/>
            <person name="Overmann J."/>
            <person name="Amann R."/>
            <person name="Jetten M.S.M."/>
            <person name="Mascher T."/>
            <person name="Medema M.H."/>
            <person name="Devos D.P."/>
            <person name="Kaster A.-K."/>
            <person name="Ovreas L."/>
            <person name="Rohde M."/>
            <person name="Galperin M.Y."/>
            <person name="Jogler C."/>
        </authorList>
    </citation>
    <scope>NUCLEOTIDE SEQUENCE [LARGE SCALE GENOMIC DNA]</scope>
    <source>
        <strain evidence="2 3">Pla144</strain>
    </source>
</reference>
<dbReference type="Gene3D" id="3.40.50.1820">
    <property type="entry name" value="alpha/beta hydrolase"/>
    <property type="match status" value="2"/>
</dbReference>
<evidence type="ECO:0000313" key="2">
    <source>
        <dbReference type="EMBL" id="TWU27502.1"/>
    </source>
</evidence>
<dbReference type="SUPFAM" id="SSF53474">
    <property type="entry name" value="alpha/beta-Hydrolases"/>
    <property type="match status" value="1"/>
</dbReference>
<accession>A0A5C6CSL1</accession>
<dbReference type="Proteomes" id="UP000318437">
    <property type="component" value="Unassembled WGS sequence"/>
</dbReference>
<proteinExistence type="predicted"/>
<dbReference type="PANTHER" id="PTHR47381">
    <property type="entry name" value="ALPHA/BETA-HYDROLASES SUPERFAMILY PROTEIN"/>
    <property type="match status" value="1"/>
</dbReference>
<gene>
    <name evidence="2" type="ORF">Pla144_22760</name>
</gene>
<keyword evidence="3" id="KW-1185">Reference proteome</keyword>